<dbReference type="Proteomes" id="UP001596422">
    <property type="component" value="Unassembled WGS sequence"/>
</dbReference>
<dbReference type="PANTHER" id="PTHR23513:SF11">
    <property type="entry name" value="STAPHYLOFERRIN A TRANSPORTER"/>
    <property type="match status" value="1"/>
</dbReference>
<evidence type="ECO:0000256" key="5">
    <source>
        <dbReference type="ARBA" id="ARBA00022989"/>
    </source>
</evidence>
<dbReference type="InterPro" id="IPR036259">
    <property type="entry name" value="MFS_trans_sf"/>
</dbReference>
<evidence type="ECO:0000313" key="9">
    <source>
        <dbReference type="EMBL" id="MFC6670306.1"/>
    </source>
</evidence>
<evidence type="ECO:0000259" key="8">
    <source>
        <dbReference type="PROSITE" id="PS50850"/>
    </source>
</evidence>
<keyword evidence="5 7" id="KW-1133">Transmembrane helix</keyword>
<dbReference type="CDD" id="cd06173">
    <property type="entry name" value="MFS_MefA_like"/>
    <property type="match status" value="1"/>
</dbReference>
<sequence length="401" mass="42461">MRNNKKNTAFSSAAFNYYFAASAFLTLATWMTRFLIGWMTWDLTGSALWVGVVSALMLVPTLFLSPFFGVLADRVNPRTGILLAHLSEAVLTLATAAANLQGLFSLGWILVLALLLGALSAAQHPMRLVLLPRLVDRALMSSAIGLASTTYNASRVLGPALGAWLLLQVSAAGAFVTVSLLFLLGVLLILRIRLPEYRPAEQTQTVLRALLQGVRFALSVPLIRLVLILTAIDGLLGRSIMELLPAISGQLIQGNAATLATLTALAGVGSILGGLLVSRLRGRERTLLRLVLGSLLICSAVLLPVAAVRALPGLGAVIMMLSMAVTMIGTGCQALIQLSVADEYRGRVLSIWTVVSLGMPAVGAFVIGASADLFGFRPVLIFSALLGALVVLLMARRNRAL</sequence>
<dbReference type="PROSITE" id="PS50850">
    <property type="entry name" value="MFS"/>
    <property type="match status" value="1"/>
</dbReference>
<comment type="subcellular location">
    <subcellularLocation>
        <location evidence="1">Cell membrane</location>
        <topology evidence="1">Multi-pass membrane protein</topology>
    </subcellularLocation>
</comment>
<protein>
    <submittedName>
        <fullName evidence="9">MFS transporter</fullName>
    </submittedName>
</protein>
<feature type="transmembrane region" description="Helical" evidence="7">
    <location>
        <begin position="48"/>
        <end position="72"/>
    </location>
</feature>
<keyword evidence="4 7" id="KW-0812">Transmembrane</keyword>
<comment type="caution">
    <text evidence="9">The sequence shown here is derived from an EMBL/GenBank/DDBJ whole genome shotgun (WGS) entry which is preliminary data.</text>
</comment>
<feature type="transmembrane region" description="Helical" evidence="7">
    <location>
        <begin position="375"/>
        <end position="395"/>
    </location>
</feature>
<evidence type="ECO:0000256" key="2">
    <source>
        <dbReference type="ARBA" id="ARBA00022448"/>
    </source>
</evidence>
<feature type="transmembrane region" description="Helical" evidence="7">
    <location>
        <begin position="290"/>
        <end position="308"/>
    </location>
</feature>
<keyword evidence="3" id="KW-1003">Cell membrane</keyword>
<dbReference type="Pfam" id="PF05977">
    <property type="entry name" value="MFS_3"/>
    <property type="match status" value="1"/>
</dbReference>
<evidence type="ECO:0000256" key="7">
    <source>
        <dbReference type="SAM" id="Phobius"/>
    </source>
</evidence>
<dbReference type="Gene3D" id="1.20.1250.20">
    <property type="entry name" value="MFS general substrate transporter like domains"/>
    <property type="match status" value="1"/>
</dbReference>
<keyword evidence="6 7" id="KW-0472">Membrane</keyword>
<evidence type="ECO:0000256" key="4">
    <source>
        <dbReference type="ARBA" id="ARBA00022692"/>
    </source>
</evidence>
<feature type="transmembrane region" description="Helical" evidence="7">
    <location>
        <begin position="256"/>
        <end position="278"/>
    </location>
</feature>
<dbReference type="PANTHER" id="PTHR23513">
    <property type="entry name" value="INTEGRAL MEMBRANE EFFLUX PROTEIN-RELATED"/>
    <property type="match status" value="1"/>
</dbReference>
<feature type="transmembrane region" description="Helical" evidence="7">
    <location>
        <begin position="348"/>
        <end position="369"/>
    </location>
</feature>
<keyword evidence="2" id="KW-0813">Transport</keyword>
<feature type="domain" description="Major facilitator superfamily (MFS) profile" evidence="8">
    <location>
        <begin position="9"/>
        <end position="399"/>
    </location>
</feature>
<organism evidence="9 10">
    <name type="scientific">Marinobacterium aestuariivivens</name>
    <dbReference type="NCBI Taxonomy" id="1698799"/>
    <lineage>
        <taxon>Bacteria</taxon>
        <taxon>Pseudomonadati</taxon>
        <taxon>Pseudomonadota</taxon>
        <taxon>Gammaproteobacteria</taxon>
        <taxon>Oceanospirillales</taxon>
        <taxon>Oceanospirillaceae</taxon>
        <taxon>Marinobacterium</taxon>
    </lineage>
</organism>
<keyword evidence="10" id="KW-1185">Reference proteome</keyword>
<dbReference type="InterPro" id="IPR010290">
    <property type="entry name" value="TM_effector"/>
</dbReference>
<evidence type="ECO:0000256" key="1">
    <source>
        <dbReference type="ARBA" id="ARBA00004651"/>
    </source>
</evidence>
<evidence type="ECO:0000256" key="6">
    <source>
        <dbReference type="ARBA" id="ARBA00023136"/>
    </source>
</evidence>
<dbReference type="RefSeq" id="WP_379908808.1">
    <property type="nucleotide sequence ID" value="NZ_JBHSWE010000001.1"/>
</dbReference>
<dbReference type="InterPro" id="IPR020846">
    <property type="entry name" value="MFS_dom"/>
</dbReference>
<gene>
    <name evidence="9" type="ORF">ACFQDL_09615</name>
</gene>
<name>A0ABW1ZYL6_9GAMM</name>
<evidence type="ECO:0000256" key="3">
    <source>
        <dbReference type="ARBA" id="ARBA00022475"/>
    </source>
</evidence>
<reference evidence="10" key="1">
    <citation type="journal article" date="2019" name="Int. J. Syst. Evol. Microbiol.">
        <title>The Global Catalogue of Microorganisms (GCM) 10K type strain sequencing project: providing services to taxonomists for standard genome sequencing and annotation.</title>
        <authorList>
            <consortium name="The Broad Institute Genomics Platform"/>
            <consortium name="The Broad Institute Genome Sequencing Center for Infectious Disease"/>
            <person name="Wu L."/>
            <person name="Ma J."/>
        </authorList>
    </citation>
    <scope>NUCLEOTIDE SEQUENCE [LARGE SCALE GENOMIC DNA]</scope>
    <source>
        <strain evidence="10">NBRC 111756</strain>
    </source>
</reference>
<feature type="transmembrane region" description="Helical" evidence="7">
    <location>
        <begin position="213"/>
        <end position="236"/>
    </location>
</feature>
<feature type="transmembrane region" description="Helical" evidence="7">
    <location>
        <begin position="103"/>
        <end position="122"/>
    </location>
</feature>
<proteinExistence type="predicted"/>
<evidence type="ECO:0000313" key="10">
    <source>
        <dbReference type="Proteomes" id="UP001596422"/>
    </source>
</evidence>
<feature type="transmembrane region" description="Helical" evidence="7">
    <location>
        <begin position="314"/>
        <end position="336"/>
    </location>
</feature>
<dbReference type="EMBL" id="JBHSWE010000001">
    <property type="protein sequence ID" value="MFC6670306.1"/>
    <property type="molecule type" value="Genomic_DNA"/>
</dbReference>
<feature type="transmembrane region" description="Helical" evidence="7">
    <location>
        <begin position="15"/>
        <end position="36"/>
    </location>
</feature>
<feature type="transmembrane region" description="Helical" evidence="7">
    <location>
        <begin position="165"/>
        <end position="192"/>
    </location>
</feature>
<accession>A0ABW1ZYL6</accession>
<dbReference type="SUPFAM" id="SSF103473">
    <property type="entry name" value="MFS general substrate transporter"/>
    <property type="match status" value="1"/>
</dbReference>